<sequence length="68" mass="7830">MKHKETKTMNARRKAMEAEAVMRIHSLMPKKEVCCESFCSIKSDLCDDMILFIAMCLCSDKDDEAVRL</sequence>
<evidence type="ECO:0000313" key="2">
    <source>
        <dbReference type="Proteomes" id="UP000266723"/>
    </source>
</evidence>
<organism evidence="1 2">
    <name type="scientific">Brassica cretica</name>
    <name type="common">Mustard</name>
    <dbReference type="NCBI Taxonomy" id="69181"/>
    <lineage>
        <taxon>Eukaryota</taxon>
        <taxon>Viridiplantae</taxon>
        <taxon>Streptophyta</taxon>
        <taxon>Embryophyta</taxon>
        <taxon>Tracheophyta</taxon>
        <taxon>Spermatophyta</taxon>
        <taxon>Magnoliopsida</taxon>
        <taxon>eudicotyledons</taxon>
        <taxon>Gunneridae</taxon>
        <taxon>Pentapetalae</taxon>
        <taxon>rosids</taxon>
        <taxon>malvids</taxon>
        <taxon>Brassicales</taxon>
        <taxon>Brassicaceae</taxon>
        <taxon>Brassiceae</taxon>
        <taxon>Brassica</taxon>
    </lineage>
</organism>
<dbReference type="EMBL" id="QGKV02000649">
    <property type="protein sequence ID" value="KAF3577614.1"/>
    <property type="molecule type" value="Genomic_DNA"/>
</dbReference>
<evidence type="ECO:0000313" key="1">
    <source>
        <dbReference type="EMBL" id="KAF3577614.1"/>
    </source>
</evidence>
<reference evidence="1 2" key="1">
    <citation type="journal article" date="2020" name="BMC Genomics">
        <title>Intraspecific diversification of the crop wild relative Brassica cretica Lam. using demographic model selection.</title>
        <authorList>
            <person name="Kioukis A."/>
            <person name="Michalopoulou V.A."/>
            <person name="Briers L."/>
            <person name="Pirintsos S."/>
            <person name="Studholme D.J."/>
            <person name="Pavlidis P."/>
            <person name="Sarris P.F."/>
        </authorList>
    </citation>
    <scope>NUCLEOTIDE SEQUENCE [LARGE SCALE GENOMIC DNA]</scope>
    <source>
        <strain evidence="2">cv. PFS-1207/04</strain>
    </source>
</reference>
<proteinExistence type="predicted"/>
<accession>A0ABQ7DIZ0</accession>
<name>A0ABQ7DIZ0_BRACR</name>
<protein>
    <submittedName>
        <fullName evidence="1">Uncharacterized protein</fullName>
    </submittedName>
</protein>
<gene>
    <name evidence="1" type="ORF">DY000_02030030</name>
</gene>
<keyword evidence="2" id="KW-1185">Reference proteome</keyword>
<comment type="caution">
    <text evidence="1">The sequence shown here is derived from an EMBL/GenBank/DDBJ whole genome shotgun (WGS) entry which is preliminary data.</text>
</comment>
<dbReference type="Proteomes" id="UP000266723">
    <property type="component" value="Unassembled WGS sequence"/>
</dbReference>